<accession>A0A3G1A548</accession>
<sequence>MSMSAECRINVLEYLRAVIGLSVFMALGWLYLLSLTGMLSLQSTNNPFVPLVLAVVLTVVVHEGTHAVVAKILGAKKIKAGIFKYGAYVAVEDPLPRDKWVIVALAPLIISPITLLIAYLSGGIFRDTLIQASIINFVGSSGDIVLVLFSLTTSRDTLIRDEGAAIVYRGKCPDMRRARKIRALAPAGLALFLMLTIVLPILMFAAQFSLQRVDRAKEILQDKGTMTVDLFGLVEARASLVDTPSGKVISYTAEPKPLYFALALLVSLIAGYIGWLAENRRVRGQK</sequence>
<feature type="transmembrane region" description="Helical" evidence="1">
    <location>
        <begin position="258"/>
        <end position="277"/>
    </location>
</feature>
<keyword evidence="1" id="KW-0472">Membrane</keyword>
<dbReference type="EMBL" id="CP007493">
    <property type="protein sequence ID" value="AJB41882.1"/>
    <property type="molecule type" value="Genomic_DNA"/>
</dbReference>
<dbReference type="InterPro" id="IPR021683">
    <property type="entry name" value="DUF3267"/>
</dbReference>
<evidence type="ECO:0000313" key="2">
    <source>
        <dbReference type="EMBL" id="AJB41882.1"/>
    </source>
</evidence>
<dbReference type="RefSeq" id="WP_148684599.1">
    <property type="nucleotide sequence ID" value="NZ_CP007493.1"/>
</dbReference>
<name>A0A3G1A548_9CREN</name>
<dbReference type="Proteomes" id="UP000266720">
    <property type="component" value="Chromosome"/>
</dbReference>
<feature type="transmembrane region" description="Helical" evidence="1">
    <location>
        <begin position="12"/>
        <end position="32"/>
    </location>
</feature>
<evidence type="ECO:0008006" key="4">
    <source>
        <dbReference type="Google" id="ProtNLM"/>
    </source>
</evidence>
<feature type="transmembrane region" description="Helical" evidence="1">
    <location>
        <begin position="183"/>
        <end position="206"/>
    </location>
</feature>
<dbReference type="AlphaFoldDB" id="A0A3G1A548"/>
<dbReference type="STRING" id="697581.TCARB_0830"/>
<evidence type="ECO:0000256" key="1">
    <source>
        <dbReference type="SAM" id="Phobius"/>
    </source>
</evidence>
<dbReference type="GeneID" id="25406257"/>
<organism evidence="2 3">
    <name type="scientific">Thermofilum adornatum 1505</name>
    <dbReference type="NCBI Taxonomy" id="697581"/>
    <lineage>
        <taxon>Archaea</taxon>
        <taxon>Thermoproteota</taxon>
        <taxon>Thermoprotei</taxon>
        <taxon>Thermofilales</taxon>
        <taxon>Thermofilaceae</taxon>
        <taxon>Thermofilum</taxon>
    </lineage>
</organism>
<keyword evidence="1" id="KW-1133">Transmembrane helix</keyword>
<gene>
    <name evidence="2" type="ORF">TCARB_0830</name>
</gene>
<feature type="transmembrane region" description="Helical" evidence="1">
    <location>
        <begin position="100"/>
        <end position="122"/>
    </location>
</feature>
<protein>
    <recommendedName>
        <fullName evidence="4">DUF3267 domain-containing protein</fullName>
    </recommendedName>
</protein>
<evidence type="ECO:0000313" key="3">
    <source>
        <dbReference type="Proteomes" id="UP000266720"/>
    </source>
</evidence>
<dbReference type="KEGG" id="tcb:TCARB_0830"/>
<feature type="transmembrane region" description="Helical" evidence="1">
    <location>
        <begin position="128"/>
        <end position="151"/>
    </location>
</feature>
<feature type="transmembrane region" description="Helical" evidence="1">
    <location>
        <begin position="52"/>
        <end position="74"/>
    </location>
</feature>
<proteinExistence type="predicted"/>
<keyword evidence="1" id="KW-0812">Transmembrane</keyword>
<reference evidence="3" key="1">
    <citation type="book" date="2010" name="EXTREMOPHILES" publisher="0:0-0">
        <title>Complete genome sequences of ten hyperthermophilic archaea reveal their metabolic capabilities and possible ecological roles.</title>
        <editorList>
            <person name="?"/>
        </editorList>
        <authorList>
            <person name="Ravin N.V."/>
            <person name="Mardanov A.V."/>
            <person name="Bonch-Osmolovskaya E.A."/>
            <person name="Skryabin K.G."/>
        </authorList>
    </citation>
    <scope>NUCLEOTIDE SEQUENCE [LARGE SCALE GENOMIC DNA]</scope>
    <source>
        <strain evidence="3">1505</strain>
    </source>
</reference>
<dbReference type="Pfam" id="PF11667">
    <property type="entry name" value="DUF3267"/>
    <property type="match status" value="1"/>
</dbReference>